<dbReference type="EMBL" id="MU006741">
    <property type="protein sequence ID" value="KAF2622830.1"/>
    <property type="molecule type" value="Genomic_DNA"/>
</dbReference>
<reference evidence="1" key="1">
    <citation type="journal article" date="2020" name="Stud. Mycol.">
        <title>101 Dothideomycetes genomes: a test case for predicting lifestyles and emergence of pathogens.</title>
        <authorList>
            <person name="Haridas S."/>
            <person name="Albert R."/>
            <person name="Binder M."/>
            <person name="Bloem J."/>
            <person name="Labutti K."/>
            <person name="Salamov A."/>
            <person name="Andreopoulos B."/>
            <person name="Baker S."/>
            <person name="Barry K."/>
            <person name="Bills G."/>
            <person name="Bluhm B."/>
            <person name="Cannon C."/>
            <person name="Castanera R."/>
            <person name="Culley D."/>
            <person name="Daum C."/>
            <person name="Ezra D."/>
            <person name="Gonzalez J."/>
            <person name="Henrissat B."/>
            <person name="Kuo A."/>
            <person name="Liang C."/>
            <person name="Lipzen A."/>
            <person name="Lutzoni F."/>
            <person name="Magnuson J."/>
            <person name="Mondo S."/>
            <person name="Nolan M."/>
            <person name="Ohm R."/>
            <person name="Pangilinan J."/>
            <person name="Park H.-J."/>
            <person name="Ramirez L."/>
            <person name="Alfaro M."/>
            <person name="Sun H."/>
            <person name="Tritt A."/>
            <person name="Yoshinaga Y."/>
            <person name="Zwiers L.-H."/>
            <person name="Turgeon B."/>
            <person name="Goodwin S."/>
            <person name="Spatafora J."/>
            <person name="Crous P."/>
            <person name="Grigoriev I."/>
        </authorList>
    </citation>
    <scope>NUCLEOTIDE SEQUENCE</scope>
    <source>
        <strain evidence="1">CBS 525.71</strain>
    </source>
</reference>
<name>A0ACB6RLM5_9PLEO</name>
<dbReference type="Proteomes" id="UP000799754">
    <property type="component" value="Unassembled WGS sequence"/>
</dbReference>
<comment type="caution">
    <text evidence="1">The sequence shown here is derived from an EMBL/GenBank/DDBJ whole genome shotgun (WGS) entry which is preliminary data.</text>
</comment>
<evidence type="ECO:0000313" key="1">
    <source>
        <dbReference type="EMBL" id="KAF2622830.1"/>
    </source>
</evidence>
<protein>
    <submittedName>
        <fullName evidence="1">Uncharacterized protein</fullName>
    </submittedName>
</protein>
<accession>A0ACB6RLM5</accession>
<sequence>MRNTLIFTTLTAIAAAQTITDLPACSLQCLATATGGLNCGLTNFACSCQKADQLTPVVTPCVQQACTDAADQRKTIEVLSGICAAAGFPIEVPAPPASSAAAEPTSEPTPEPTSSEASVETQPYATEEPEYSEYPTATETASEYSAPTYATDDVPSVSSSYSDLIPLSSLVDTVIVSRPSPHLTSFPGVLPPYPTDTPAPSVPAPSGTGTPPSATSSHLPEFTGAAAAVQVNVVAAGMFGLAAFVL</sequence>
<proteinExistence type="predicted"/>
<gene>
    <name evidence="1" type="ORF">BU25DRAFT_414823</name>
</gene>
<evidence type="ECO:0000313" key="2">
    <source>
        <dbReference type="Proteomes" id="UP000799754"/>
    </source>
</evidence>
<organism evidence="1 2">
    <name type="scientific">Macroventuria anomochaeta</name>
    <dbReference type="NCBI Taxonomy" id="301207"/>
    <lineage>
        <taxon>Eukaryota</taxon>
        <taxon>Fungi</taxon>
        <taxon>Dikarya</taxon>
        <taxon>Ascomycota</taxon>
        <taxon>Pezizomycotina</taxon>
        <taxon>Dothideomycetes</taxon>
        <taxon>Pleosporomycetidae</taxon>
        <taxon>Pleosporales</taxon>
        <taxon>Pleosporineae</taxon>
        <taxon>Didymellaceae</taxon>
        <taxon>Macroventuria</taxon>
    </lineage>
</organism>
<keyword evidence="2" id="KW-1185">Reference proteome</keyword>